<feature type="transmembrane region" description="Helical" evidence="1">
    <location>
        <begin position="12"/>
        <end position="39"/>
    </location>
</feature>
<comment type="caution">
    <text evidence="2">The sequence shown here is derived from an EMBL/GenBank/DDBJ whole genome shotgun (WGS) entry which is preliminary data.</text>
</comment>
<dbReference type="PANTHER" id="PTHR23542">
    <property type="match status" value="1"/>
</dbReference>
<feature type="transmembrane region" description="Helical" evidence="1">
    <location>
        <begin position="277"/>
        <end position="294"/>
    </location>
</feature>
<feature type="transmembrane region" description="Helical" evidence="1">
    <location>
        <begin position="335"/>
        <end position="354"/>
    </location>
</feature>
<feature type="transmembrane region" description="Helical" evidence="1">
    <location>
        <begin position="170"/>
        <end position="189"/>
    </location>
</feature>
<organism evidence="2 3">
    <name type="scientific">Streptomyces salyersiae</name>
    <dbReference type="NCBI Taxonomy" id="3075530"/>
    <lineage>
        <taxon>Bacteria</taxon>
        <taxon>Bacillati</taxon>
        <taxon>Actinomycetota</taxon>
        <taxon>Actinomycetes</taxon>
        <taxon>Kitasatosporales</taxon>
        <taxon>Streptomycetaceae</taxon>
        <taxon>Streptomyces</taxon>
    </lineage>
</organism>
<sequence length="398" mass="40055">MIKRWRAVLNHPYAALLVASNLAVRLSAGAVVLSLVLFVEDARGSFGAAGTVAGAYGLGTALGSPSVGRIIDRFGQTWPLIGNAVVHGASLLLIVAVPGAPLPVLLALAALAGASRPPVPACMRSLWIDILTDESERRASYRLESVVLELGFIVGPVLAGAMVAVLPAAWAVACSALVAVVATTAFAATPPSRAWRGERKKRGLVGPLRSAAQLSLISSRAALGLTIGALQVGAAATATLDAEAGVSGILLGAFAFGSLVGGVLLEVARDAAALIRSYLFLSLAVTAGLVPLLLPVDVWVMAGLFCVAGLPLAPLNAAAYEMTDLTAPSGTGTEARIWTSTATTGGAALGSALAGPLVDSSAPRVAYLLALAGALLAAGIAVSTRSVLRSRVTAALIR</sequence>
<gene>
    <name evidence="2" type="ORF">RM649_06645</name>
</gene>
<keyword evidence="1" id="KW-1133">Transmembrane helix</keyword>
<evidence type="ECO:0000256" key="1">
    <source>
        <dbReference type="SAM" id="Phobius"/>
    </source>
</evidence>
<dbReference type="RefSeq" id="WP_200693886.1">
    <property type="nucleotide sequence ID" value="NZ_JAVREX010000002.1"/>
</dbReference>
<proteinExistence type="predicted"/>
<dbReference type="InterPro" id="IPR011701">
    <property type="entry name" value="MFS"/>
</dbReference>
<feature type="transmembrane region" description="Helical" evidence="1">
    <location>
        <begin position="89"/>
        <end position="114"/>
    </location>
</feature>
<dbReference type="Proteomes" id="UP001183777">
    <property type="component" value="Unassembled WGS sequence"/>
</dbReference>
<name>A0ABU2RIN1_9ACTN</name>
<feature type="transmembrane region" description="Helical" evidence="1">
    <location>
        <begin position="244"/>
        <end position="265"/>
    </location>
</feature>
<dbReference type="SUPFAM" id="SSF103473">
    <property type="entry name" value="MFS general substrate transporter"/>
    <property type="match status" value="1"/>
</dbReference>
<keyword evidence="1" id="KW-0472">Membrane</keyword>
<keyword evidence="3" id="KW-1185">Reference proteome</keyword>
<accession>A0ABU2RIN1</accession>
<dbReference type="PANTHER" id="PTHR23542:SF1">
    <property type="entry name" value="MAJOR FACILITATOR SUPERFAMILY (MFS) PROFILE DOMAIN-CONTAINING PROTEIN"/>
    <property type="match status" value="1"/>
</dbReference>
<feature type="transmembrane region" description="Helical" evidence="1">
    <location>
        <begin position="146"/>
        <end position="164"/>
    </location>
</feature>
<reference evidence="3" key="1">
    <citation type="submission" date="2023-07" db="EMBL/GenBank/DDBJ databases">
        <title>30 novel species of actinomycetes from the DSMZ collection.</title>
        <authorList>
            <person name="Nouioui I."/>
        </authorList>
    </citation>
    <scope>NUCLEOTIDE SEQUENCE [LARGE SCALE GENOMIC DNA]</scope>
    <source>
        <strain evidence="3">DSM 41770</strain>
    </source>
</reference>
<evidence type="ECO:0000313" key="2">
    <source>
        <dbReference type="EMBL" id="MDT0427319.1"/>
    </source>
</evidence>
<dbReference type="Pfam" id="PF07690">
    <property type="entry name" value="MFS_1"/>
    <property type="match status" value="1"/>
</dbReference>
<feature type="transmembrane region" description="Helical" evidence="1">
    <location>
        <begin position="366"/>
        <end position="388"/>
    </location>
</feature>
<evidence type="ECO:0000313" key="3">
    <source>
        <dbReference type="Proteomes" id="UP001183777"/>
    </source>
</evidence>
<dbReference type="InterPro" id="IPR036259">
    <property type="entry name" value="MFS_trans_sf"/>
</dbReference>
<dbReference type="EMBL" id="JAVREX010000002">
    <property type="protein sequence ID" value="MDT0427319.1"/>
    <property type="molecule type" value="Genomic_DNA"/>
</dbReference>
<dbReference type="Gene3D" id="1.20.1250.20">
    <property type="entry name" value="MFS general substrate transporter like domains"/>
    <property type="match status" value="1"/>
</dbReference>
<protein>
    <submittedName>
        <fullName evidence="2">MFS transporter</fullName>
    </submittedName>
</protein>
<keyword evidence="1" id="KW-0812">Transmembrane</keyword>
<feature type="transmembrane region" description="Helical" evidence="1">
    <location>
        <begin position="210"/>
        <end position="232"/>
    </location>
</feature>
<feature type="transmembrane region" description="Helical" evidence="1">
    <location>
        <begin position="300"/>
        <end position="323"/>
    </location>
</feature>